<keyword evidence="3" id="KW-1185">Reference proteome</keyword>
<dbReference type="InterPro" id="IPR029058">
    <property type="entry name" value="AB_hydrolase_fold"/>
</dbReference>
<dbReference type="Proteomes" id="UP000275281">
    <property type="component" value="Unassembled WGS sequence"/>
</dbReference>
<dbReference type="InterPro" id="IPR000639">
    <property type="entry name" value="Epox_hydrolase-like"/>
</dbReference>
<dbReference type="Pfam" id="PF12697">
    <property type="entry name" value="Abhydrolase_6"/>
    <property type="match status" value="1"/>
</dbReference>
<feature type="domain" description="AB hydrolase-1" evidence="1">
    <location>
        <begin position="34"/>
        <end position="276"/>
    </location>
</feature>
<evidence type="ECO:0000313" key="2">
    <source>
        <dbReference type="EMBL" id="RPJ65902.1"/>
    </source>
</evidence>
<accession>A0A3N5XY93</accession>
<gene>
    <name evidence="2" type="ORF">DRW07_13920</name>
</gene>
<name>A0A3N5XY93_9ALTE</name>
<dbReference type="InterPro" id="IPR050266">
    <property type="entry name" value="AB_hydrolase_sf"/>
</dbReference>
<reference evidence="2 3" key="1">
    <citation type="submission" date="2018-11" db="EMBL/GenBank/DDBJ databases">
        <authorList>
            <person name="Ye M.-Q."/>
            <person name="Du Z.-J."/>
        </authorList>
    </citation>
    <scope>NUCLEOTIDE SEQUENCE [LARGE SCALE GENOMIC DNA]</scope>
    <source>
        <strain evidence="2 3">U0105</strain>
    </source>
</reference>
<dbReference type="Gene3D" id="3.40.50.1820">
    <property type="entry name" value="alpha/beta hydrolase"/>
    <property type="match status" value="1"/>
</dbReference>
<sequence length="289" mass="32659">MMDLDSWKQGSESFTWHNHTLFVKDSGETNKPVLLCIHGFPTASIDWQPLWPALTAHFRCLTLDLLGFGLSDKPKRQAITLMQQADICVGLLRQKAISEVHLLCHDYGDTVGQELLARASEQTEITLRSCIFLNGGLYPGVHRPRFIQKLLMSPIGPLVAKLTSYKKFAGTLQSICTQPIDNADLMLYWDLMTRDGGRAVLPELIKYMQERKVHRLRWGNATNWPPCPVKLINGVDDPISGNHLCDAYETRVANAEVTRLDKVGHYPQVEAPERVLHAAMSFWQDKNVL</sequence>
<dbReference type="InterPro" id="IPR000073">
    <property type="entry name" value="AB_hydrolase_1"/>
</dbReference>
<organism evidence="2 3">
    <name type="scientific">Alteromonas sediminis</name>
    <dbReference type="NCBI Taxonomy" id="2259342"/>
    <lineage>
        <taxon>Bacteria</taxon>
        <taxon>Pseudomonadati</taxon>
        <taxon>Pseudomonadota</taxon>
        <taxon>Gammaproteobacteria</taxon>
        <taxon>Alteromonadales</taxon>
        <taxon>Alteromonadaceae</taxon>
        <taxon>Alteromonas/Salinimonas group</taxon>
        <taxon>Alteromonas</taxon>
    </lineage>
</organism>
<dbReference type="GO" id="GO:0016020">
    <property type="term" value="C:membrane"/>
    <property type="evidence" value="ECO:0007669"/>
    <property type="project" value="TreeGrafter"/>
</dbReference>
<dbReference type="AlphaFoldDB" id="A0A3N5XY93"/>
<protein>
    <submittedName>
        <fullName evidence="2">Alpha/beta hydrolase</fullName>
    </submittedName>
</protein>
<dbReference type="RefSeq" id="WP_124028533.1">
    <property type="nucleotide sequence ID" value="NZ_JBHRSN010000007.1"/>
</dbReference>
<evidence type="ECO:0000259" key="1">
    <source>
        <dbReference type="Pfam" id="PF12697"/>
    </source>
</evidence>
<comment type="caution">
    <text evidence="2">The sequence shown here is derived from an EMBL/GenBank/DDBJ whole genome shotgun (WGS) entry which is preliminary data.</text>
</comment>
<dbReference type="OrthoDB" id="334507at2"/>
<evidence type="ECO:0000313" key="3">
    <source>
        <dbReference type="Proteomes" id="UP000275281"/>
    </source>
</evidence>
<dbReference type="PRINTS" id="PR00412">
    <property type="entry name" value="EPOXHYDRLASE"/>
</dbReference>
<dbReference type="GO" id="GO:0046464">
    <property type="term" value="P:acylglycerol catabolic process"/>
    <property type="evidence" value="ECO:0007669"/>
    <property type="project" value="TreeGrafter"/>
</dbReference>
<keyword evidence="2" id="KW-0378">Hydrolase</keyword>
<dbReference type="EMBL" id="RPOK01000004">
    <property type="protein sequence ID" value="RPJ65902.1"/>
    <property type="molecule type" value="Genomic_DNA"/>
</dbReference>
<dbReference type="SUPFAM" id="SSF53474">
    <property type="entry name" value="alpha/beta-Hydrolases"/>
    <property type="match status" value="1"/>
</dbReference>
<dbReference type="GO" id="GO:0047372">
    <property type="term" value="F:monoacylglycerol lipase activity"/>
    <property type="evidence" value="ECO:0007669"/>
    <property type="project" value="TreeGrafter"/>
</dbReference>
<dbReference type="PANTHER" id="PTHR43798:SF33">
    <property type="entry name" value="HYDROLASE, PUTATIVE (AFU_ORTHOLOGUE AFUA_2G14860)-RELATED"/>
    <property type="match status" value="1"/>
</dbReference>
<proteinExistence type="predicted"/>
<dbReference type="PANTHER" id="PTHR43798">
    <property type="entry name" value="MONOACYLGLYCEROL LIPASE"/>
    <property type="match status" value="1"/>
</dbReference>